<feature type="domain" description="Thioredoxin-like fold" evidence="3">
    <location>
        <begin position="1"/>
        <end position="76"/>
    </location>
</feature>
<reference evidence="5" key="1">
    <citation type="journal article" date="2015" name="MBio">
        <title>Genome-Resolved Metagenomic Analysis Reveals Roles for Candidate Phyla and Other Microbial Community Members in Biogeochemical Transformations in Oil Reservoirs.</title>
        <authorList>
            <person name="Hu P."/>
            <person name="Tom L."/>
            <person name="Singh A."/>
            <person name="Thomas B.C."/>
            <person name="Baker B.J."/>
            <person name="Piceno Y.M."/>
            <person name="Andersen G.L."/>
            <person name="Banfield J.F."/>
        </authorList>
    </citation>
    <scope>NUCLEOTIDE SEQUENCE [LARGE SCALE GENOMIC DNA]</scope>
</reference>
<dbReference type="AlphaFoldDB" id="A0A101FH65"/>
<dbReference type="OMA" id="KYGVMST"/>
<dbReference type="InterPro" id="IPR005243">
    <property type="entry name" value="THIRX-like_proc"/>
</dbReference>
<organism evidence="4 5">
    <name type="scientific">Thermacetogenium phaeum</name>
    <dbReference type="NCBI Taxonomy" id="85874"/>
    <lineage>
        <taxon>Bacteria</taxon>
        <taxon>Bacillati</taxon>
        <taxon>Bacillota</taxon>
        <taxon>Clostridia</taxon>
        <taxon>Thermoanaerobacterales</taxon>
        <taxon>Thermoanaerobacteraceae</taxon>
        <taxon>Thermacetogenium</taxon>
    </lineage>
</organism>
<evidence type="ECO:0000259" key="3">
    <source>
        <dbReference type="Pfam" id="PF13192"/>
    </source>
</evidence>
<gene>
    <name evidence="4" type="ORF">XD66_0365</name>
</gene>
<accession>A0A101FH65</accession>
<dbReference type="PIRSF" id="PIRSF037031">
    <property type="entry name" value="Redox_disulphide_2"/>
    <property type="match status" value="1"/>
</dbReference>
<protein>
    <submittedName>
        <fullName evidence="4">Redox-active disulfide protein 2</fullName>
    </submittedName>
</protein>
<dbReference type="Gene3D" id="3.40.30.10">
    <property type="entry name" value="Glutaredoxin"/>
    <property type="match status" value="1"/>
</dbReference>
<evidence type="ECO:0000256" key="1">
    <source>
        <dbReference type="PIRSR" id="PIRSR037031-50"/>
    </source>
</evidence>
<dbReference type="EMBL" id="LGFO01000026">
    <property type="protein sequence ID" value="KUK36931.1"/>
    <property type="molecule type" value="Genomic_DNA"/>
</dbReference>
<feature type="active site" description="Nucleophile" evidence="1">
    <location>
        <position position="13"/>
    </location>
</feature>
<evidence type="ECO:0000313" key="4">
    <source>
        <dbReference type="EMBL" id="KUK36931.1"/>
    </source>
</evidence>
<sequence>MEIKVLGTGCAKCKKLEEMVREVVGELGVDADIVKISDLNEILEYDIMMTPGLVVNGEVVCSGRIPKKEEIRKWLQQE</sequence>
<dbReference type="SUPFAM" id="SSF52833">
    <property type="entry name" value="Thioredoxin-like"/>
    <property type="match status" value="1"/>
</dbReference>
<evidence type="ECO:0000256" key="2">
    <source>
        <dbReference type="PIRSR" id="PIRSR037031-51"/>
    </source>
</evidence>
<proteinExistence type="predicted"/>
<dbReference type="NCBIfam" id="TIGR00412">
    <property type="entry name" value="redox_disulf_2"/>
    <property type="match status" value="1"/>
</dbReference>
<name>A0A101FH65_9THEO</name>
<evidence type="ECO:0000313" key="5">
    <source>
        <dbReference type="Proteomes" id="UP000053326"/>
    </source>
</evidence>
<comment type="caution">
    <text evidence="4">The sequence shown here is derived from an EMBL/GenBank/DDBJ whole genome shotgun (WGS) entry which is preliminary data.</text>
</comment>
<keyword evidence="2" id="KW-1015">Disulfide bond</keyword>
<dbReference type="InterPro" id="IPR012336">
    <property type="entry name" value="Thioredoxin-like_fold"/>
</dbReference>
<dbReference type="PANTHER" id="PTHR36450">
    <property type="entry name" value="THIOREDOXIN"/>
    <property type="match status" value="1"/>
</dbReference>
<dbReference type="Pfam" id="PF13192">
    <property type="entry name" value="Thioredoxin_3"/>
    <property type="match status" value="1"/>
</dbReference>
<feature type="disulfide bond" description="Redox-active" evidence="2">
    <location>
        <begin position="10"/>
        <end position="13"/>
    </location>
</feature>
<dbReference type="InterPro" id="IPR036249">
    <property type="entry name" value="Thioredoxin-like_sf"/>
</dbReference>
<dbReference type="Proteomes" id="UP000053326">
    <property type="component" value="Unassembled WGS sequence"/>
</dbReference>
<keyword evidence="2" id="KW-0676">Redox-active center</keyword>
<dbReference type="PANTHER" id="PTHR36450:SF1">
    <property type="entry name" value="THIOREDOXIN"/>
    <property type="match status" value="1"/>
</dbReference>
<feature type="active site" description="Nucleophile" evidence="1">
    <location>
        <position position="10"/>
    </location>
</feature>